<keyword evidence="15" id="KW-1185">Reference proteome</keyword>
<evidence type="ECO:0000313" key="16">
    <source>
        <dbReference type="WBParaSite" id="TREG1_42190.11"/>
    </source>
</evidence>
<dbReference type="GO" id="GO:0000139">
    <property type="term" value="C:Golgi membrane"/>
    <property type="evidence" value="ECO:0007669"/>
    <property type="project" value="UniProtKB-SubCell"/>
</dbReference>
<keyword evidence="10" id="KW-0333">Golgi apparatus</keyword>
<evidence type="ECO:0000256" key="1">
    <source>
        <dbReference type="ARBA" id="ARBA00004323"/>
    </source>
</evidence>
<dbReference type="InterPro" id="IPR026116">
    <property type="entry name" value="GT18_cat"/>
</dbReference>
<keyword evidence="11" id="KW-0472">Membrane</keyword>
<organism evidence="15 16">
    <name type="scientific">Trichobilharzia regenti</name>
    <name type="common">Nasal bird schistosome</name>
    <dbReference type="NCBI Taxonomy" id="157069"/>
    <lineage>
        <taxon>Eukaryota</taxon>
        <taxon>Metazoa</taxon>
        <taxon>Spiralia</taxon>
        <taxon>Lophotrochozoa</taxon>
        <taxon>Platyhelminthes</taxon>
        <taxon>Trematoda</taxon>
        <taxon>Digenea</taxon>
        <taxon>Strigeidida</taxon>
        <taxon>Schistosomatoidea</taxon>
        <taxon>Schistosomatidae</taxon>
        <taxon>Trichobilharzia</taxon>
    </lineage>
</organism>
<evidence type="ECO:0000256" key="2">
    <source>
        <dbReference type="ARBA" id="ARBA00004922"/>
    </source>
</evidence>
<reference evidence="15" key="1">
    <citation type="submission" date="2022-06" db="EMBL/GenBank/DDBJ databases">
        <authorList>
            <person name="Berger JAMES D."/>
            <person name="Berger JAMES D."/>
        </authorList>
    </citation>
    <scope>NUCLEOTIDE SEQUENCE [LARGE SCALE GENOMIC DNA]</scope>
</reference>
<evidence type="ECO:0000256" key="3">
    <source>
        <dbReference type="ARBA" id="ARBA00007477"/>
    </source>
</evidence>
<keyword evidence="5" id="KW-0328">Glycosyltransferase</keyword>
<keyword evidence="7" id="KW-0812">Transmembrane</keyword>
<dbReference type="EC" id="2.4.1.155" evidence="4"/>
<comment type="similarity">
    <text evidence="3">Belongs to the glycosyltransferase 18 family.</text>
</comment>
<evidence type="ECO:0000256" key="11">
    <source>
        <dbReference type="ARBA" id="ARBA00023136"/>
    </source>
</evidence>
<evidence type="ECO:0000256" key="6">
    <source>
        <dbReference type="ARBA" id="ARBA00022679"/>
    </source>
</evidence>
<keyword evidence="8" id="KW-0735">Signal-anchor</keyword>
<feature type="domain" description="Glycosyltransferase family 18 catalytic" evidence="14">
    <location>
        <begin position="64"/>
        <end position="481"/>
    </location>
</feature>
<comment type="subcellular location">
    <subcellularLocation>
        <location evidence="1">Golgi apparatus membrane</location>
        <topology evidence="1">Single-pass type II membrane protein</topology>
    </subcellularLocation>
</comment>
<dbReference type="AlphaFoldDB" id="A0AA85JTN8"/>
<evidence type="ECO:0000256" key="12">
    <source>
        <dbReference type="ARBA" id="ARBA00023180"/>
    </source>
</evidence>
<dbReference type="PANTHER" id="PTHR15075:SF2">
    <property type="entry name" value="ALPHA-1,6-MANNOSYLGLYCOPROTEIN 6-BETA-N-ACETYLGLUCOSAMINYLTRANSFERASE"/>
    <property type="match status" value="1"/>
</dbReference>
<reference evidence="16" key="2">
    <citation type="submission" date="2023-11" db="UniProtKB">
        <authorList>
            <consortium name="WormBaseParasite"/>
        </authorList>
    </citation>
    <scope>IDENTIFICATION</scope>
</reference>
<feature type="domain" description="Glycosyltransferase family 18 catalytic" evidence="14">
    <location>
        <begin position="513"/>
        <end position="587"/>
    </location>
</feature>
<proteinExistence type="inferred from homology"/>
<comment type="pathway">
    <text evidence="2">Protein modification; protein glycosylation.</text>
</comment>
<dbReference type="Proteomes" id="UP000050795">
    <property type="component" value="Unassembled WGS sequence"/>
</dbReference>
<evidence type="ECO:0000259" key="14">
    <source>
        <dbReference type="Pfam" id="PF15024"/>
    </source>
</evidence>
<evidence type="ECO:0000256" key="9">
    <source>
        <dbReference type="ARBA" id="ARBA00022989"/>
    </source>
</evidence>
<keyword evidence="9" id="KW-1133">Transmembrane helix</keyword>
<dbReference type="Pfam" id="PF15024">
    <property type="entry name" value="Glyco_transf_18"/>
    <property type="match status" value="2"/>
</dbReference>
<dbReference type="GO" id="GO:0030144">
    <property type="term" value="F:alpha-1,6-mannosylglycoprotein 6-beta-N-acetylglucosaminyltransferase activity"/>
    <property type="evidence" value="ECO:0007669"/>
    <property type="project" value="UniProtKB-EC"/>
</dbReference>
<name>A0AA85JTN8_TRIRE</name>
<keyword evidence="6" id="KW-0808">Transferase</keyword>
<sequence>MFIQSRIKRMWPDWLTGIQYYLNGITSQSLSIDQCRERCLSDNISCITLCQSKSFTGQPALYGRSKLNVLIYLGFLSKGKDSFESHITSGGPLGELVQWTDLIAGLYILGHNITITFEVEKTKRHLLYPYTDTIPCQVDSNKYDLVYTDISGFKKLESKAIRIPLCKFRILDTFGTEASYNRKSETWGGLHLNLQQFYTFFPHTPDNSFMGFISEIFPLKVKSKLPTSKPVALISGKENYMWSGKANYLKILSDYFELHGNVLDNVENLPKFVKYHKLVYGEPYLELLSKVHIMIGLGFPYEGPAPLEAISNGIIFLNPRFNPPHGRANKEFFSSKPTSRALTSQHPYIEKYIGEPYSYLVDMDNETQIRSTVQRILSNINIESYRPHEYSPWGFLERLNAYLTHQDFCSSPFYHKLIQSPLPVVQINQTSLFNYLDVPGASVSWPPPSSLKIVIGSPGKSCVDVCGELRSNKSSIFPSANVDTLKNQKIWTDYLSYRSVHSAPPRNTSYLGTLHCTPEHFTSVNNRLNLQYFGISCHNITYAASSVAPYWDWVTKSCVFQADNEWFDCVSSTSVKGTNEFSRFCPCRDALPNQISMCTDCL</sequence>
<keyword evidence="12" id="KW-0325">Glycoprotein</keyword>
<protein>
    <recommendedName>
        <fullName evidence="4">alpha-1,6-mannosyl-glycoprotein 6-beta-N-acetylglucosaminyltransferase</fullName>
        <ecNumber evidence="4">2.4.1.155</ecNumber>
    </recommendedName>
</protein>
<dbReference type="WBParaSite" id="TREG1_42190.11">
    <property type="protein sequence ID" value="TREG1_42190.11"/>
    <property type="gene ID" value="TREG1_42190"/>
</dbReference>
<dbReference type="InterPro" id="IPR052105">
    <property type="entry name" value="MGAT5_Glycosyltransferase"/>
</dbReference>
<comment type="catalytic activity">
    <reaction evidence="13">
        <text>N(4)-{beta-D-GlcNAc-(1-&gt;2)-[beta-D-GlcNAc-(1-&gt;4)]-alpha-D-Man-(1-&gt;3)-[beta-D-GlcNAc-(1-&gt;2)-alpha-D-Man-(1-&gt;6)]-beta-D-Man-(1-&gt;4)-beta-D-GlcNAc-(1-&gt;4)-beta-D-GlcNAc}-L-asparaginyl-[protein] + UDP-N-acetyl-alpha-D-glucosamine = N(4)-{beta-D-GlcNAc-(1-&gt;2)-[beta-D-GlcNAc-(1-&gt;4)]-alpha-D-Man-(1-&gt;3)-[beta-D-GlcNAc-(1-&gt;2)-[beta-D-GlcNAc-(1-&gt;6)]-alpha-D-Man-(1-&gt;6)]-beta-D-Man-(1-&gt;4)-beta-D-GlcNAc-(1-&gt;4)-beta-D-GlcNAc}-L-asparaginyl-[protein] + UDP + H(+)</text>
        <dbReference type="Rhea" id="RHEA:16921"/>
        <dbReference type="Rhea" id="RHEA-COMP:14374"/>
        <dbReference type="Rhea" id="RHEA-COMP:14377"/>
        <dbReference type="ChEBI" id="CHEBI:15378"/>
        <dbReference type="ChEBI" id="CHEBI:57705"/>
        <dbReference type="ChEBI" id="CHEBI:58223"/>
        <dbReference type="ChEBI" id="CHEBI:139507"/>
        <dbReference type="ChEBI" id="CHEBI:139510"/>
        <dbReference type="EC" id="2.4.1.155"/>
    </reaction>
</comment>
<accession>A0AA85JTN8</accession>
<evidence type="ECO:0000256" key="7">
    <source>
        <dbReference type="ARBA" id="ARBA00022692"/>
    </source>
</evidence>
<dbReference type="GO" id="GO:0006487">
    <property type="term" value="P:protein N-linked glycosylation"/>
    <property type="evidence" value="ECO:0007669"/>
    <property type="project" value="TreeGrafter"/>
</dbReference>
<evidence type="ECO:0000256" key="4">
    <source>
        <dbReference type="ARBA" id="ARBA00012671"/>
    </source>
</evidence>
<evidence type="ECO:0000313" key="15">
    <source>
        <dbReference type="Proteomes" id="UP000050795"/>
    </source>
</evidence>
<evidence type="ECO:0000256" key="13">
    <source>
        <dbReference type="ARBA" id="ARBA00048243"/>
    </source>
</evidence>
<dbReference type="PANTHER" id="PTHR15075">
    <property type="entry name" value="ALPHA-MANNOSIDE BETA-1,6-N-ACETYLGLUCOSAMINYLTRANSFERASE"/>
    <property type="match status" value="1"/>
</dbReference>
<evidence type="ECO:0000256" key="5">
    <source>
        <dbReference type="ARBA" id="ARBA00022676"/>
    </source>
</evidence>
<evidence type="ECO:0000256" key="10">
    <source>
        <dbReference type="ARBA" id="ARBA00023034"/>
    </source>
</evidence>
<evidence type="ECO:0000256" key="8">
    <source>
        <dbReference type="ARBA" id="ARBA00022968"/>
    </source>
</evidence>